<sequence length="130" mass="14698">MQIIIITLLIIIAILASLSLFLFFYYMRINKAINVFLEKGNVKDAREVLFSQIEKTKEIELTLKDTIDNIRSLEDISRVSLQKIGIVRFNPFGDMGGNQSFAIAMLDGNNDGFVVSSLLDLLLNKVLLQM</sequence>
<name>A0A1G2ICE8_9BACT</name>
<dbReference type="STRING" id="1802214.A2908_03235"/>
<evidence type="ECO:0000313" key="3">
    <source>
        <dbReference type="Proteomes" id="UP000176774"/>
    </source>
</evidence>
<evidence type="ECO:0000313" key="2">
    <source>
        <dbReference type="EMBL" id="OGZ72422.1"/>
    </source>
</evidence>
<accession>A0A1G2ICE8</accession>
<organism evidence="2 3">
    <name type="scientific">Candidatus Staskawiczbacteria bacterium RIFCSPLOWO2_01_FULL_38_12b</name>
    <dbReference type="NCBI Taxonomy" id="1802214"/>
    <lineage>
        <taxon>Bacteria</taxon>
        <taxon>Candidatus Staskawicziibacteriota</taxon>
    </lineage>
</organism>
<gene>
    <name evidence="2" type="ORF">A2908_03235</name>
</gene>
<keyword evidence="1" id="KW-1133">Transmembrane helix</keyword>
<evidence type="ECO:0000256" key="1">
    <source>
        <dbReference type="SAM" id="Phobius"/>
    </source>
</evidence>
<dbReference type="InterPro" id="IPR027981">
    <property type="entry name" value="DUF4446"/>
</dbReference>
<feature type="transmembrane region" description="Helical" evidence="1">
    <location>
        <begin position="6"/>
        <end position="27"/>
    </location>
</feature>
<proteinExistence type="predicted"/>
<keyword evidence="1" id="KW-0472">Membrane</keyword>
<dbReference type="Proteomes" id="UP000176774">
    <property type="component" value="Unassembled WGS sequence"/>
</dbReference>
<reference evidence="2 3" key="1">
    <citation type="journal article" date="2016" name="Nat. Commun.">
        <title>Thousands of microbial genomes shed light on interconnected biogeochemical processes in an aquifer system.</title>
        <authorList>
            <person name="Anantharaman K."/>
            <person name="Brown C.T."/>
            <person name="Hug L.A."/>
            <person name="Sharon I."/>
            <person name="Castelle C.J."/>
            <person name="Probst A.J."/>
            <person name="Thomas B.C."/>
            <person name="Singh A."/>
            <person name="Wilkins M.J."/>
            <person name="Karaoz U."/>
            <person name="Brodie E.L."/>
            <person name="Williams K.H."/>
            <person name="Hubbard S.S."/>
            <person name="Banfield J.F."/>
        </authorList>
    </citation>
    <scope>NUCLEOTIDE SEQUENCE [LARGE SCALE GENOMIC DNA]</scope>
</reference>
<dbReference type="AlphaFoldDB" id="A0A1G2ICE8"/>
<dbReference type="Pfam" id="PF14584">
    <property type="entry name" value="DUF4446"/>
    <property type="match status" value="1"/>
</dbReference>
<evidence type="ECO:0008006" key="4">
    <source>
        <dbReference type="Google" id="ProtNLM"/>
    </source>
</evidence>
<comment type="caution">
    <text evidence="2">The sequence shown here is derived from an EMBL/GenBank/DDBJ whole genome shotgun (WGS) entry which is preliminary data.</text>
</comment>
<dbReference type="EMBL" id="MHPA01000027">
    <property type="protein sequence ID" value="OGZ72422.1"/>
    <property type="molecule type" value="Genomic_DNA"/>
</dbReference>
<keyword evidence="1" id="KW-0812">Transmembrane</keyword>
<protein>
    <recommendedName>
        <fullName evidence="4">DUF4446 domain-containing protein</fullName>
    </recommendedName>
</protein>